<dbReference type="STRING" id="349521.HCH_02893"/>
<sequence>MKVNKKQLADIFGISERTFTQYQKDPDFPIVLDAGRGASNQYDTVAVFNFLKDRALSGAKFESARDRLDRIRAERETLALGRDLGELVPASELEALLEQVVTAIKTTLLDSNHILKTELDARYDIDVEPDILDEHSRQALTHLAALGDQYAEGDSERAEEVPAAGEDDDEGLGE</sequence>
<dbReference type="InterPro" id="IPR036388">
    <property type="entry name" value="WH-like_DNA-bd_sf"/>
</dbReference>
<evidence type="ECO:0000313" key="2">
    <source>
        <dbReference type="EMBL" id="ABC29667.1"/>
    </source>
</evidence>
<name>Q2SI57_HAHCH</name>
<dbReference type="HOGENOM" id="CLU_132089_0_0_6"/>
<dbReference type="RefSeq" id="WP_011396736.1">
    <property type="nucleotide sequence ID" value="NC_007645.1"/>
</dbReference>
<evidence type="ECO:0000313" key="3">
    <source>
        <dbReference type="Proteomes" id="UP000000238"/>
    </source>
</evidence>
<dbReference type="SUPFAM" id="SSF46955">
    <property type="entry name" value="Putative DNA-binding domain"/>
    <property type="match status" value="1"/>
</dbReference>
<dbReference type="OrthoDB" id="9155690at2"/>
<proteinExistence type="predicted"/>
<dbReference type="InterPro" id="IPR010906">
    <property type="entry name" value="Phage_lambda_Nu1_terminase-ssu"/>
</dbReference>
<dbReference type="eggNOG" id="COG4220">
    <property type="taxonomic scope" value="Bacteria"/>
</dbReference>
<dbReference type="AlphaFoldDB" id="Q2SI57"/>
<dbReference type="Gene3D" id="1.10.10.10">
    <property type="entry name" value="Winged helix-like DNA-binding domain superfamily/Winged helix DNA-binding domain"/>
    <property type="match status" value="1"/>
</dbReference>
<organism evidence="2 3">
    <name type="scientific">Hahella chejuensis (strain KCTC 2396)</name>
    <dbReference type="NCBI Taxonomy" id="349521"/>
    <lineage>
        <taxon>Bacteria</taxon>
        <taxon>Pseudomonadati</taxon>
        <taxon>Pseudomonadota</taxon>
        <taxon>Gammaproteobacteria</taxon>
        <taxon>Oceanospirillales</taxon>
        <taxon>Hahellaceae</taxon>
        <taxon>Hahella</taxon>
    </lineage>
</organism>
<keyword evidence="3" id="KW-1185">Reference proteome</keyword>
<protein>
    <submittedName>
        <fullName evidence="2">Phage DNA packaging protein, Nu1 subunit of terminase</fullName>
    </submittedName>
</protein>
<feature type="region of interest" description="Disordered" evidence="1">
    <location>
        <begin position="146"/>
        <end position="174"/>
    </location>
</feature>
<dbReference type="Pfam" id="PF07471">
    <property type="entry name" value="Phage_Nu1"/>
    <property type="match status" value="1"/>
</dbReference>
<evidence type="ECO:0000256" key="1">
    <source>
        <dbReference type="SAM" id="MobiDB-lite"/>
    </source>
</evidence>
<dbReference type="EMBL" id="CP000155">
    <property type="protein sequence ID" value="ABC29667.1"/>
    <property type="molecule type" value="Genomic_DNA"/>
</dbReference>
<dbReference type="InterPro" id="IPR009061">
    <property type="entry name" value="DNA-bd_dom_put_sf"/>
</dbReference>
<dbReference type="Proteomes" id="UP000000238">
    <property type="component" value="Chromosome"/>
</dbReference>
<accession>Q2SI57</accession>
<feature type="compositionally biased region" description="Acidic residues" evidence="1">
    <location>
        <begin position="165"/>
        <end position="174"/>
    </location>
</feature>
<reference evidence="2 3" key="1">
    <citation type="journal article" date="2005" name="Nucleic Acids Res.">
        <title>Genomic blueprint of Hahella chejuensis, a marine microbe producing an algicidal agent.</title>
        <authorList>
            <person name="Jeong H."/>
            <person name="Yim J.H."/>
            <person name="Lee C."/>
            <person name="Choi S.-H."/>
            <person name="Park Y.K."/>
            <person name="Yoon S.H."/>
            <person name="Hur C.-G."/>
            <person name="Kang H.-Y."/>
            <person name="Kim D."/>
            <person name="Lee H.H."/>
            <person name="Park K.H."/>
            <person name="Park S.-H."/>
            <person name="Park H.-S."/>
            <person name="Lee H.K."/>
            <person name="Oh T.K."/>
            <person name="Kim J.F."/>
        </authorList>
    </citation>
    <scope>NUCLEOTIDE SEQUENCE [LARGE SCALE GENOMIC DNA]</scope>
    <source>
        <strain evidence="2 3">KCTC 2396</strain>
    </source>
</reference>
<gene>
    <name evidence="2" type="ordered locus">HCH_02893</name>
</gene>
<dbReference type="KEGG" id="hch:HCH_02893"/>